<dbReference type="PANTHER" id="PTHR47457:SF1">
    <property type="entry name" value="BTB DOMAIN-CONTAINING PROTEIN-RELATED"/>
    <property type="match status" value="1"/>
</dbReference>
<dbReference type="AlphaFoldDB" id="X6LAD8"/>
<dbReference type="InterPro" id="IPR008979">
    <property type="entry name" value="Galactose-bd-like_sf"/>
</dbReference>
<dbReference type="SUPFAM" id="SSF49785">
    <property type="entry name" value="Galactose-binding domain-like"/>
    <property type="match status" value="1"/>
</dbReference>
<accession>X6LAD8</accession>
<sequence length="213" mass="24446">PSNVVKNQPFSKFRLFQFGPNSNSHHYLPCSGFEIYGTVVSGVDAPSEEDGPKGNKRIFKYTQDMDFNGLFYFLGTNGGERQWTNPVDLRLVNVDASSLMSDSAPLSALCGRASVRCVTKPHQKSWMSIDLKDIKMRLSHYTLRHYNSWDTEALRFWVLEGSDDGVAWIPLRQHADDKALRKSGMTHTWPIETSQYFSRFRLFMTGRNSNNHW</sequence>
<dbReference type="OMA" id="TNWINIH"/>
<dbReference type="EMBL" id="ASPP01046541">
    <property type="protein sequence ID" value="ETN98493.1"/>
    <property type="molecule type" value="Genomic_DNA"/>
</dbReference>
<name>X6LAD8_RETFI</name>
<proteinExistence type="predicted"/>
<gene>
    <name evidence="1" type="ORF">RFI_39003</name>
</gene>
<reference evidence="1 2" key="1">
    <citation type="journal article" date="2013" name="Curr. Biol.">
        <title>The Genome of the Foraminiferan Reticulomyxa filosa.</title>
        <authorList>
            <person name="Glockner G."/>
            <person name="Hulsmann N."/>
            <person name="Schleicher M."/>
            <person name="Noegel A.A."/>
            <person name="Eichinger L."/>
            <person name="Gallinger C."/>
            <person name="Pawlowski J."/>
            <person name="Sierra R."/>
            <person name="Euteneuer U."/>
            <person name="Pillet L."/>
            <person name="Moustafa A."/>
            <person name="Platzer M."/>
            <person name="Groth M."/>
            <person name="Szafranski K."/>
            <person name="Schliwa M."/>
        </authorList>
    </citation>
    <scope>NUCLEOTIDE SEQUENCE [LARGE SCALE GENOMIC DNA]</scope>
</reference>
<protein>
    <submittedName>
        <fullName evidence="1">E3 ubiquitin-protein ligase HECTD1</fullName>
    </submittedName>
</protein>
<dbReference type="PANTHER" id="PTHR47457">
    <property type="entry name" value="OS05G0345500 PROTEIN"/>
    <property type="match status" value="1"/>
</dbReference>
<feature type="non-terminal residue" evidence="1">
    <location>
        <position position="213"/>
    </location>
</feature>
<evidence type="ECO:0000313" key="2">
    <source>
        <dbReference type="Proteomes" id="UP000023152"/>
    </source>
</evidence>
<keyword evidence="2" id="KW-1185">Reference proteome</keyword>
<organism evidence="1 2">
    <name type="scientific">Reticulomyxa filosa</name>
    <dbReference type="NCBI Taxonomy" id="46433"/>
    <lineage>
        <taxon>Eukaryota</taxon>
        <taxon>Sar</taxon>
        <taxon>Rhizaria</taxon>
        <taxon>Retaria</taxon>
        <taxon>Foraminifera</taxon>
        <taxon>Monothalamids</taxon>
        <taxon>Reticulomyxidae</taxon>
        <taxon>Reticulomyxa</taxon>
    </lineage>
</organism>
<dbReference type="OrthoDB" id="412600at2759"/>
<feature type="non-terminal residue" evidence="1">
    <location>
        <position position="1"/>
    </location>
</feature>
<evidence type="ECO:0000313" key="1">
    <source>
        <dbReference type="EMBL" id="ETN98493.1"/>
    </source>
</evidence>
<dbReference type="Gene3D" id="2.60.120.260">
    <property type="entry name" value="Galactose-binding domain-like"/>
    <property type="match status" value="1"/>
</dbReference>
<dbReference type="Proteomes" id="UP000023152">
    <property type="component" value="Unassembled WGS sequence"/>
</dbReference>
<comment type="caution">
    <text evidence="1">The sequence shown here is derived from an EMBL/GenBank/DDBJ whole genome shotgun (WGS) entry which is preliminary data.</text>
</comment>